<reference evidence="2 3" key="1">
    <citation type="submission" date="2024-05" db="EMBL/GenBank/DDBJ databases">
        <authorList>
            <person name="Wallberg A."/>
        </authorList>
    </citation>
    <scope>NUCLEOTIDE SEQUENCE [LARGE SCALE GENOMIC DNA]</scope>
</reference>
<organism evidence="2 3">
    <name type="scientific">Meganyctiphanes norvegica</name>
    <name type="common">Northern krill</name>
    <name type="synonym">Thysanopoda norvegica</name>
    <dbReference type="NCBI Taxonomy" id="48144"/>
    <lineage>
        <taxon>Eukaryota</taxon>
        <taxon>Metazoa</taxon>
        <taxon>Ecdysozoa</taxon>
        <taxon>Arthropoda</taxon>
        <taxon>Crustacea</taxon>
        <taxon>Multicrustacea</taxon>
        <taxon>Malacostraca</taxon>
        <taxon>Eumalacostraca</taxon>
        <taxon>Eucarida</taxon>
        <taxon>Euphausiacea</taxon>
        <taxon>Euphausiidae</taxon>
        <taxon>Meganyctiphanes</taxon>
    </lineage>
</organism>
<dbReference type="Proteomes" id="UP001497623">
    <property type="component" value="Unassembled WGS sequence"/>
</dbReference>
<keyword evidence="3" id="KW-1185">Reference proteome</keyword>
<evidence type="ECO:0000313" key="2">
    <source>
        <dbReference type="EMBL" id="CAL4122866.1"/>
    </source>
</evidence>
<protein>
    <recommendedName>
        <fullName evidence="1">ShKT domain-containing protein</fullName>
    </recommendedName>
</protein>
<evidence type="ECO:0000259" key="1">
    <source>
        <dbReference type="Pfam" id="PF01549"/>
    </source>
</evidence>
<accession>A0AAV2RHL0</accession>
<sequence length="155" mass="17439">QNCYDKLEECAKNAADGDCENDPDFMLQNCRGSCQLFSDQGGAVVRYPCMSDQYAGLKGMCIPSSVWHGTQECIYRSLEKGLIWINEVPSKGPSCRGLEIPDRCYDVCHPICQTRAPGPSRRLARMRCKPGYVRTDSYLTRGRCVRAHGFSTKWV</sequence>
<dbReference type="EMBL" id="CAXKWB010020897">
    <property type="protein sequence ID" value="CAL4122866.1"/>
    <property type="molecule type" value="Genomic_DNA"/>
</dbReference>
<name>A0AAV2RHL0_MEGNR</name>
<dbReference type="InterPro" id="IPR003582">
    <property type="entry name" value="ShKT_dom"/>
</dbReference>
<feature type="domain" description="ShKT" evidence="1">
    <location>
        <begin position="2"/>
        <end position="35"/>
    </location>
</feature>
<dbReference type="Pfam" id="PF01549">
    <property type="entry name" value="ShK"/>
    <property type="match status" value="1"/>
</dbReference>
<evidence type="ECO:0000313" key="3">
    <source>
        <dbReference type="Proteomes" id="UP001497623"/>
    </source>
</evidence>
<gene>
    <name evidence="2" type="ORF">MNOR_LOCUS23575</name>
</gene>
<dbReference type="AlphaFoldDB" id="A0AAV2RHL0"/>
<proteinExistence type="predicted"/>
<comment type="caution">
    <text evidence="2">The sequence shown here is derived from an EMBL/GenBank/DDBJ whole genome shotgun (WGS) entry which is preliminary data.</text>
</comment>
<feature type="non-terminal residue" evidence="2">
    <location>
        <position position="1"/>
    </location>
</feature>